<keyword evidence="3 8" id="KW-0436">Ligase</keyword>
<dbReference type="PANTHER" id="PTHR43033">
    <property type="entry name" value="TRNA(ILE)-LYSIDINE SYNTHASE-RELATED"/>
    <property type="match status" value="1"/>
</dbReference>
<dbReference type="InterPro" id="IPR012796">
    <property type="entry name" value="Lysidine-tRNA-synth_C"/>
</dbReference>
<evidence type="ECO:0000256" key="7">
    <source>
        <dbReference type="ARBA" id="ARBA00048539"/>
    </source>
</evidence>
<evidence type="ECO:0000256" key="6">
    <source>
        <dbReference type="ARBA" id="ARBA00022840"/>
    </source>
</evidence>
<dbReference type="GO" id="GO:0032267">
    <property type="term" value="F:tRNA(Ile)-lysidine synthase activity"/>
    <property type="evidence" value="ECO:0007669"/>
    <property type="project" value="UniProtKB-EC"/>
</dbReference>
<dbReference type="InterPro" id="IPR012795">
    <property type="entry name" value="tRNA_Ile_lys_synt_N"/>
</dbReference>
<evidence type="ECO:0000259" key="9">
    <source>
        <dbReference type="SMART" id="SM00977"/>
    </source>
</evidence>
<protein>
    <recommendedName>
        <fullName evidence="8">tRNA(Ile)-lysidine synthase</fullName>
        <ecNumber evidence="8">6.3.4.19</ecNumber>
    </recommendedName>
    <alternativeName>
        <fullName evidence="8">tRNA(Ile)-2-lysyl-cytidine synthase</fullName>
    </alternativeName>
    <alternativeName>
        <fullName evidence="8">tRNA(Ile)-lysidine synthetase</fullName>
    </alternativeName>
</protein>
<organism evidence="10 11">
    <name type="scientific">Lentilactobacillus parafarraginis DSM 18390 = JCM 14109</name>
    <dbReference type="NCBI Taxonomy" id="1423786"/>
    <lineage>
        <taxon>Bacteria</taxon>
        <taxon>Bacillati</taxon>
        <taxon>Bacillota</taxon>
        <taxon>Bacilli</taxon>
        <taxon>Lactobacillales</taxon>
        <taxon>Lactobacillaceae</taxon>
        <taxon>Lentilactobacillus</taxon>
    </lineage>
</organism>
<dbReference type="SMART" id="SM00977">
    <property type="entry name" value="TilS_C"/>
    <property type="match status" value="1"/>
</dbReference>
<dbReference type="SUPFAM" id="SSF52402">
    <property type="entry name" value="Adenine nucleotide alpha hydrolases-like"/>
    <property type="match status" value="1"/>
</dbReference>
<dbReference type="PATRIC" id="fig|1423786.4.peg.2890"/>
<dbReference type="CDD" id="cd01992">
    <property type="entry name" value="TilS_N"/>
    <property type="match status" value="1"/>
</dbReference>
<evidence type="ECO:0000256" key="4">
    <source>
        <dbReference type="ARBA" id="ARBA00022694"/>
    </source>
</evidence>
<comment type="catalytic activity">
    <reaction evidence="7 8">
        <text>cytidine(34) in tRNA(Ile2) + L-lysine + ATP = lysidine(34) in tRNA(Ile2) + AMP + diphosphate + H(+)</text>
        <dbReference type="Rhea" id="RHEA:43744"/>
        <dbReference type="Rhea" id="RHEA-COMP:10625"/>
        <dbReference type="Rhea" id="RHEA-COMP:10670"/>
        <dbReference type="ChEBI" id="CHEBI:15378"/>
        <dbReference type="ChEBI" id="CHEBI:30616"/>
        <dbReference type="ChEBI" id="CHEBI:32551"/>
        <dbReference type="ChEBI" id="CHEBI:33019"/>
        <dbReference type="ChEBI" id="CHEBI:82748"/>
        <dbReference type="ChEBI" id="CHEBI:83665"/>
        <dbReference type="ChEBI" id="CHEBI:456215"/>
        <dbReference type="EC" id="6.3.4.19"/>
    </reaction>
</comment>
<name>A0A0R1Z1J4_9LACO</name>
<evidence type="ECO:0000256" key="2">
    <source>
        <dbReference type="ARBA" id="ARBA00022490"/>
    </source>
</evidence>
<keyword evidence="6" id="KW-0067">ATP-binding</keyword>
<dbReference type="InterPro" id="IPR011063">
    <property type="entry name" value="TilS/TtcA_N"/>
</dbReference>
<reference evidence="10 11" key="1">
    <citation type="journal article" date="2015" name="Genome Announc.">
        <title>Expanding the biotechnology potential of lactobacilli through comparative genomics of 213 strains and associated genera.</title>
        <authorList>
            <person name="Sun Z."/>
            <person name="Harris H.M."/>
            <person name="McCann A."/>
            <person name="Guo C."/>
            <person name="Argimon S."/>
            <person name="Zhang W."/>
            <person name="Yang X."/>
            <person name="Jeffery I.B."/>
            <person name="Cooney J.C."/>
            <person name="Kagawa T.F."/>
            <person name="Liu W."/>
            <person name="Song Y."/>
            <person name="Salvetti E."/>
            <person name="Wrobel A."/>
            <person name="Rasinkangas P."/>
            <person name="Parkhill J."/>
            <person name="Rea M.C."/>
            <person name="O'Sullivan O."/>
            <person name="Ritari J."/>
            <person name="Douillard F.P."/>
            <person name="Paul Ross R."/>
            <person name="Yang R."/>
            <person name="Briner A.E."/>
            <person name="Felis G.E."/>
            <person name="de Vos W.M."/>
            <person name="Barrangou R."/>
            <person name="Klaenhammer T.R."/>
            <person name="Caufield P.W."/>
            <person name="Cui Y."/>
            <person name="Zhang H."/>
            <person name="O'Toole P.W."/>
        </authorList>
    </citation>
    <scope>NUCLEOTIDE SEQUENCE [LARGE SCALE GENOMIC DNA]</scope>
    <source>
        <strain evidence="10 11">DSM 18390</strain>
    </source>
</reference>
<dbReference type="HAMAP" id="MF_01161">
    <property type="entry name" value="tRNA_Ile_lys_synt"/>
    <property type="match status" value="1"/>
</dbReference>
<dbReference type="GO" id="GO:0005524">
    <property type="term" value="F:ATP binding"/>
    <property type="evidence" value="ECO:0007669"/>
    <property type="project" value="UniProtKB-KW"/>
</dbReference>
<dbReference type="EMBL" id="AZFZ01000008">
    <property type="protein sequence ID" value="KRM44867.1"/>
    <property type="molecule type" value="Genomic_DNA"/>
</dbReference>
<evidence type="ECO:0000256" key="3">
    <source>
        <dbReference type="ARBA" id="ARBA00022598"/>
    </source>
</evidence>
<accession>A0A0R1Z1J4</accession>
<proteinExistence type="inferred from homology"/>
<dbReference type="EC" id="6.3.4.19" evidence="8"/>
<keyword evidence="4 8" id="KW-0819">tRNA processing</keyword>
<comment type="caution">
    <text evidence="10">The sequence shown here is derived from an EMBL/GenBank/DDBJ whole genome shotgun (WGS) entry which is preliminary data.</text>
</comment>
<dbReference type="GO" id="GO:0005737">
    <property type="term" value="C:cytoplasm"/>
    <property type="evidence" value="ECO:0007669"/>
    <property type="project" value="UniProtKB-SubCell"/>
</dbReference>
<dbReference type="PANTHER" id="PTHR43033:SF1">
    <property type="entry name" value="TRNA(ILE)-LYSIDINE SYNTHASE-RELATED"/>
    <property type="match status" value="1"/>
</dbReference>
<comment type="subcellular location">
    <subcellularLocation>
        <location evidence="1 8">Cytoplasm</location>
    </subcellularLocation>
</comment>
<dbReference type="Proteomes" id="UP000051010">
    <property type="component" value="Unassembled WGS sequence"/>
</dbReference>
<dbReference type="InterPro" id="IPR014729">
    <property type="entry name" value="Rossmann-like_a/b/a_fold"/>
</dbReference>
<sequence length="466" mass="52541">MTLQQKFDQIVQQNDWWQAGQRVVVAVSTGVDSMVLLDLLQHLATKAPEVIVAYVDHQLRDQSRQETAFIKDYCQAHQLTLAMTTWPKAQHPGGGIETAARKFRYRFFGQVLDKWHAAVLLTAHHGDDLAETMLMKLVRGGQLASLVGIADCRSIANGKLVRPLLDMSKQEIRGYAADQHLTWFEDATNRDLGIERNRIRHQVLPELKRENPHVLRHFREYSQQLTDYLDATDELVGAVVDQAATKSSDQNEMVLNLNQLPTSRQGLSLILAFVIEKRMGIVDVTHGARQQLNNLVLNSALPQATMPLPHGGMVIKSYGKLIIRKKDHQPVIPAEKAQQFMVILDRWYSLQAGGRFGLFHKRPDGRYKVTAMRLTAEQLPAMVRPWHHGDRIALKNGGHQKVHRVLIDAKVPNDRRERVSVLVAATGDVLAVLGIKSRPMINPDAPQLYLVESNQSFLERKGIDNG</sequence>
<evidence type="ECO:0000313" key="10">
    <source>
        <dbReference type="EMBL" id="KRM44867.1"/>
    </source>
</evidence>
<dbReference type="Pfam" id="PF01171">
    <property type="entry name" value="ATP_bind_3"/>
    <property type="match status" value="1"/>
</dbReference>
<dbReference type="Gene3D" id="3.40.50.620">
    <property type="entry name" value="HUPs"/>
    <property type="match status" value="1"/>
</dbReference>
<dbReference type="AlphaFoldDB" id="A0A0R1Z1J4"/>
<gene>
    <name evidence="8" type="primary">tilS</name>
    <name evidence="10" type="ORF">FD47_GL002745</name>
</gene>
<feature type="domain" description="Lysidine-tRNA(Ile) synthetase C-terminal" evidence="9">
    <location>
        <begin position="381"/>
        <end position="450"/>
    </location>
</feature>
<dbReference type="Pfam" id="PF11734">
    <property type="entry name" value="TilS_C"/>
    <property type="match status" value="1"/>
</dbReference>
<dbReference type="NCBIfam" id="TIGR02432">
    <property type="entry name" value="lysidine_TilS_N"/>
    <property type="match status" value="1"/>
</dbReference>
<comment type="caution">
    <text evidence="8">Lacks conserved residue(s) required for the propagation of feature annotation.</text>
</comment>
<dbReference type="NCBIfam" id="TIGR02433">
    <property type="entry name" value="lysidine_TilS_C"/>
    <property type="match status" value="1"/>
</dbReference>
<dbReference type="GO" id="GO:0006400">
    <property type="term" value="P:tRNA modification"/>
    <property type="evidence" value="ECO:0007669"/>
    <property type="project" value="UniProtKB-UniRule"/>
</dbReference>
<comment type="similarity">
    <text evidence="8">Belongs to the tRNA(Ile)-lysidine synthase family.</text>
</comment>
<dbReference type="RefSeq" id="WP_056980040.1">
    <property type="nucleotide sequence ID" value="NZ_AZFZ01000008.1"/>
</dbReference>
<evidence type="ECO:0000256" key="8">
    <source>
        <dbReference type="HAMAP-Rule" id="MF_01161"/>
    </source>
</evidence>
<dbReference type="InterPro" id="IPR012094">
    <property type="entry name" value="tRNA_Ile_lys_synt"/>
</dbReference>
<evidence type="ECO:0000313" key="11">
    <source>
        <dbReference type="Proteomes" id="UP000051010"/>
    </source>
</evidence>
<dbReference type="SUPFAM" id="SSF56037">
    <property type="entry name" value="PheT/TilS domain"/>
    <property type="match status" value="1"/>
</dbReference>
<keyword evidence="2 8" id="KW-0963">Cytoplasm</keyword>
<keyword evidence="5" id="KW-0547">Nucleotide-binding</keyword>
<evidence type="ECO:0000256" key="1">
    <source>
        <dbReference type="ARBA" id="ARBA00004496"/>
    </source>
</evidence>
<evidence type="ECO:0000256" key="5">
    <source>
        <dbReference type="ARBA" id="ARBA00022741"/>
    </source>
</evidence>
<comment type="function">
    <text evidence="8">Ligates lysine onto the cytidine present at position 34 of the AUA codon-specific tRNA(Ile) that contains the anticodon CAU, in an ATP-dependent manner. Cytidine is converted to lysidine, thus changing the amino acid specificity of the tRNA from methionine to isoleucine.</text>
</comment>